<dbReference type="Proteomes" id="UP001501433">
    <property type="component" value="Unassembled WGS sequence"/>
</dbReference>
<keyword evidence="2" id="KW-0808">Transferase</keyword>
<dbReference type="Gene3D" id="3.40.250.10">
    <property type="entry name" value="Rhodanese-like domain"/>
    <property type="match status" value="2"/>
</dbReference>
<evidence type="ECO:0000313" key="4">
    <source>
        <dbReference type="EMBL" id="GAA4809962.1"/>
    </source>
</evidence>
<dbReference type="PROSITE" id="PS50206">
    <property type="entry name" value="RHODANESE_3"/>
    <property type="match status" value="2"/>
</dbReference>
<dbReference type="EMBL" id="BAABJW010000002">
    <property type="protein sequence ID" value="GAA4809962.1"/>
    <property type="molecule type" value="Genomic_DNA"/>
</dbReference>
<evidence type="ECO:0000313" key="5">
    <source>
        <dbReference type="Proteomes" id="UP001501433"/>
    </source>
</evidence>
<dbReference type="SMART" id="SM00450">
    <property type="entry name" value="RHOD"/>
    <property type="match status" value="2"/>
</dbReference>
<evidence type="ECO:0000256" key="2">
    <source>
        <dbReference type="RuleBase" id="RU000507"/>
    </source>
</evidence>
<proteinExistence type="predicted"/>
<dbReference type="InterPro" id="IPR051126">
    <property type="entry name" value="Thiosulfate_sulfurtransferase"/>
</dbReference>
<dbReference type="InterPro" id="IPR001307">
    <property type="entry name" value="Thiosulphate_STrfase_CS"/>
</dbReference>
<evidence type="ECO:0000259" key="3">
    <source>
        <dbReference type="PROSITE" id="PS50206"/>
    </source>
</evidence>
<gene>
    <name evidence="4" type="ORF">GCM10023330_16160</name>
</gene>
<evidence type="ECO:0000256" key="1">
    <source>
        <dbReference type="ARBA" id="ARBA00022737"/>
    </source>
</evidence>
<name>A0ABP9CFB5_9FLAO</name>
<dbReference type="PROSITE" id="PS00683">
    <property type="entry name" value="RHODANESE_2"/>
    <property type="match status" value="1"/>
</dbReference>
<dbReference type="InterPro" id="IPR001763">
    <property type="entry name" value="Rhodanese-like_dom"/>
</dbReference>
<dbReference type="InterPro" id="IPR036873">
    <property type="entry name" value="Rhodanese-like_dom_sf"/>
</dbReference>
<protein>
    <recommendedName>
        <fullName evidence="2">Sulfurtransferase</fullName>
    </recommendedName>
</protein>
<keyword evidence="1" id="KW-0677">Repeat</keyword>
<dbReference type="RefSeq" id="WP_345276442.1">
    <property type="nucleotide sequence ID" value="NZ_BAABJW010000002.1"/>
</dbReference>
<sequence length="315" mass="36023">MNLRIDIIVIILLFFGCKKVSNQSPIVVEDDLASIVTNQYLIETEELSLVINNPNIKLIDFRTPELYSEGHLPGAINIWRYQVEDDSYPYGGMMASKSQIETLFGGLGISNDNTIIIYDDNGLCDSSRLWWILQNYDFTNTKLFHGGINAWKKRGGVLTKELPTLIKTTFKLPENASMKYYISKENLLSAMGNNVKIFDTRTEDEFSGKRQKKGAFRGGHIPNSKNIDWSRAIDYYGDMKLKPKGQLNEIYKKFASKDDTIIAYCHSGVRSAHTTFVLTQILGYQNVKNYDGSWIEWSYFNDLPLKQDSITKIFN</sequence>
<accession>A0ABP9CFB5</accession>
<dbReference type="PROSITE" id="PS51257">
    <property type="entry name" value="PROKAR_LIPOPROTEIN"/>
    <property type="match status" value="1"/>
</dbReference>
<dbReference type="PANTHER" id="PTHR43855">
    <property type="entry name" value="THIOSULFATE SULFURTRANSFERASE"/>
    <property type="match status" value="1"/>
</dbReference>
<dbReference type="CDD" id="cd01449">
    <property type="entry name" value="TST_Repeat_2"/>
    <property type="match status" value="1"/>
</dbReference>
<dbReference type="PROSITE" id="PS00380">
    <property type="entry name" value="RHODANESE_1"/>
    <property type="match status" value="1"/>
</dbReference>
<dbReference type="Pfam" id="PF00581">
    <property type="entry name" value="Rhodanese"/>
    <property type="match status" value="2"/>
</dbReference>
<dbReference type="PANTHER" id="PTHR43855:SF1">
    <property type="entry name" value="THIOSULFATE SULFURTRANSFERASE"/>
    <property type="match status" value="1"/>
</dbReference>
<comment type="caution">
    <text evidence="4">The sequence shown here is derived from an EMBL/GenBank/DDBJ whole genome shotgun (WGS) entry which is preliminary data.</text>
</comment>
<keyword evidence="5" id="KW-1185">Reference proteome</keyword>
<dbReference type="CDD" id="cd01448">
    <property type="entry name" value="TST_Repeat_1"/>
    <property type="match status" value="1"/>
</dbReference>
<organism evidence="4 5">
    <name type="scientific">Litoribaculum gwangyangense</name>
    <dbReference type="NCBI Taxonomy" id="1130722"/>
    <lineage>
        <taxon>Bacteria</taxon>
        <taxon>Pseudomonadati</taxon>
        <taxon>Bacteroidota</taxon>
        <taxon>Flavobacteriia</taxon>
        <taxon>Flavobacteriales</taxon>
        <taxon>Flavobacteriaceae</taxon>
        <taxon>Litoribaculum</taxon>
    </lineage>
</organism>
<feature type="domain" description="Rhodanese" evidence="3">
    <location>
        <begin position="52"/>
        <end position="160"/>
    </location>
</feature>
<feature type="domain" description="Rhodanese" evidence="3">
    <location>
        <begin position="191"/>
        <end position="306"/>
    </location>
</feature>
<reference evidence="5" key="1">
    <citation type="journal article" date="2019" name="Int. J. Syst. Evol. Microbiol.">
        <title>The Global Catalogue of Microorganisms (GCM) 10K type strain sequencing project: providing services to taxonomists for standard genome sequencing and annotation.</title>
        <authorList>
            <consortium name="The Broad Institute Genomics Platform"/>
            <consortium name="The Broad Institute Genome Sequencing Center for Infectious Disease"/>
            <person name="Wu L."/>
            <person name="Ma J."/>
        </authorList>
    </citation>
    <scope>NUCLEOTIDE SEQUENCE [LARGE SCALE GENOMIC DNA]</scope>
    <source>
        <strain evidence="5">JCM 18325</strain>
    </source>
</reference>
<dbReference type="SUPFAM" id="SSF52821">
    <property type="entry name" value="Rhodanese/Cell cycle control phosphatase"/>
    <property type="match status" value="2"/>
</dbReference>